<dbReference type="PANTHER" id="PTHR35010">
    <property type="entry name" value="BLL4672 PROTEIN-RELATED"/>
    <property type="match status" value="1"/>
</dbReference>
<dbReference type="PROSITE" id="PS50943">
    <property type="entry name" value="HTH_CROC1"/>
    <property type="match status" value="1"/>
</dbReference>
<dbReference type="Gene3D" id="3.30.450.180">
    <property type="match status" value="1"/>
</dbReference>
<evidence type="ECO:0000313" key="2">
    <source>
        <dbReference type="EMBL" id="TCC12188.1"/>
    </source>
</evidence>
<dbReference type="RefSeq" id="WP_131337458.1">
    <property type="nucleotide sequence ID" value="NZ_SJJZ01000001.1"/>
</dbReference>
<dbReference type="InterPro" id="IPR010982">
    <property type="entry name" value="Lambda_DNA-bd_dom_sf"/>
</dbReference>
<proteinExistence type="predicted"/>
<protein>
    <submittedName>
        <fullName evidence="2">XRE family transcriptional regulator</fullName>
    </submittedName>
</protein>
<dbReference type="SMART" id="SM00530">
    <property type="entry name" value="HTH_XRE"/>
    <property type="match status" value="1"/>
</dbReference>
<feature type="domain" description="HTH cro/C1-type" evidence="1">
    <location>
        <begin position="32"/>
        <end position="79"/>
    </location>
</feature>
<accession>A0A4R0HP61</accession>
<evidence type="ECO:0000313" key="3">
    <source>
        <dbReference type="Proteomes" id="UP000292346"/>
    </source>
</evidence>
<reference evidence="2 3" key="1">
    <citation type="submission" date="2019-02" db="EMBL/GenBank/DDBJ databases">
        <title>Kribbella capetownensis sp. nov. and Kribbella speibonae sp. nov., isolated from soil.</title>
        <authorList>
            <person name="Curtis S.M."/>
            <person name="Norton I."/>
            <person name="Everest G.J."/>
            <person name="Meyers P.R."/>
        </authorList>
    </citation>
    <scope>NUCLEOTIDE SEQUENCE [LARGE SCALE GENOMIC DNA]</scope>
    <source>
        <strain evidence="2 3">KCTC 29219</strain>
    </source>
</reference>
<dbReference type="AlphaFoldDB" id="A0A4R0HP61"/>
<dbReference type="EMBL" id="SJJZ01000001">
    <property type="protein sequence ID" value="TCC12188.1"/>
    <property type="molecule type" value="Genomic_DNA"/>
</dbReference>
<dbReference type="Proteomes" id="UP000292346">
    <property type="component" value="Unassembled WGS sequence"/>
</dbReference>
<organism evidence="2 3">
    <name type="scientific">Kribbella soli</name>
    <dbReference type="NCBI Taxonomy" id="1124743"/>
    <lineage>
        <taxon>Bacteria</taxon>
        <taxon>Bacillati</taxon>
        <taxon>Actinomycetota</taxon>
        <taxon>Actinomycetes</taxon>
        <taxon>Propionibacteriales</taxon>
        <taxon>Kribbellaceae</taxon>
        <taxon>Kribbella</taxon>
    </lineage>
</organism>
<sequence length="277" mass="30683">MSALGEFLQSRRARVRPEDVGLRPGPDRRVTGLRREEAALLANVSVDYYVRLEQGRAANPSVAVLNAVADALRMDQAERDHLRSLACAAPPAVPPKTPVRPQLKAMIDAMQDLPAIVVDRLSNVLAWNSAALEVVADFEGSAHRNLARLYFLDPDSRDYYADWETVAQDAVAVLRRASAEYADDTELAALVEELRAASLEFERFWTSQDVQNRSHCPKILNHPVAGQLTFSLESLQLPGDDTQFVITYTSADQATAAWLSLRSAGRMRERSGRTPSR</sequence>
<evidence type="ECO:0000259" key="1">
    <source>
        <dbReference type="PROSITE" id="PS50943"/>
    </source>
</evidence>
<dbReference type="Gene3D" id="1.10.260.40">
    <property type="entry name" value="lambda repressor-like DNA-binding domains"/>
    <property type="match status" value="1"/>
</dbReference>
<gene>
    <name evidence="2" type="ORF">E0H45_13500</name>
</gene>
<dbReference type="Pfam" id="PF17765">
    <property type="entry name" value="MLTR_LBD"/>
    <property type="match status" value="1"/>
</dbReference>
<keyword evidence="3" id="KW-1185">Reference proteome</keyword>
<dbReference type="PANTHER" id="PTHR35010:SF2">
    <property type="entry name" value="BLL4672 PROTEIN"/>
    <property type="match status" value="1"/>
</dbReference>
<dbReference type="Pfam" id="PF13560">
    <property type="entry name" value="HTH_31"/>
    <property type="match status" value="1"/>
</dbReference>
<dbReference type="InterPro" id="IPR041413">
    <property type="entry name" value="MLTR_LBD"/>
</dbReference>
<comment type="caution">
    <text evidence="2">The sequence shown here is derived from an EMBL/GenBank/DDBJ whole genome shotgun (WGS) entry which is preliminary data.</text>
</comment>
<dbReference type="SUPFAM" id="SSF47413">
    <property type="entry name" value="lambda repressor-like DNA-binding domains"/>
    <property type="match status" value="1"/>
</dbReference>
<dbReference type="GO" id="GO:0003677">
    <property type="term" value="F:DNA binding"/>
    <property type="evidence" value="ECO:0007669"/>
    <property type="project" value="InterPro"/>
</dbReference>
<name>A0A4R0HP61_9ACTN</name>
<dbReference type="InterPro" id="IPR001387">
    <property type="entry name" value="Cro/C1-type_HTH"/>
</dbReference>
<dbReference type="OrthoDB" id="3608749at2"/>